<dbReference type="EMBL" id="ACCJ01000011">
    <property type="protein sequence ID" value="EEG57708.1"/>
    <property type="molecule type" value="Genomic_DNA"/>
</dbReference>
<reference evidence="2 3" key="1">
    <citation type="submission" date="2009-02" db="EMBL/GenBank/DDBJ databases">
        <title>Draft genome sequence of Clostridium asparagiforme (DSM 15981).</title>
        <authorList>
            <person name="Sudarsanam P."/>
            <person name="Ley R."/>
            <person name="Guruge J."/>
            <person name="Turnbaugh P.J."/>
            <person name="Mahowald M."/>
            <person name="Liep D."/>
            <person name="Gordon J."/>
        </authorList>
    </citation>
    <scope>NUCLEOTIDE SEQUENCE [LARGE SCALE GENOMIC DNA]</scope>
    <source>
        <strain evidence="2 3">DSM 15981</strain>
    </source>
</reference>
<dbReference type="SMART" id="SM00487">
    <property type="entry name" value="DEXDc"/>
    <property type="match status" value="1"/>
</dbReference>
<dbReference type="RefSeq" id="WP_007705392.1">
    <property type="nucleotide sequence ID" value="NZ_GG657587.1"/>
</dbReference>
<sequence length="450" mass="52606">MDIKNLPICFNTSDDRIEYEFYETCLNWACSYDRGVGYFTSEWISKTAAGMTKFVAHGGVGRWIVSPVLDEKDYNVFLNSEGGAVVAEKFQALLDKNLDKLEQELTDDTLNALAWMIYDGILEFRFAVPQNQLREGDFHDKFGIFYGYNGDKISFNGSQNDSKKGFSNYESIKVFRSWDSTLPYVEYDISRFDKLWTNNDRNVAVYNMPEAVKERIFRLRTPEGRPYMKQKCLVEHENRWFHQELAIEKFMEEKRGILEMATGTGKTRTALRIMMKLFEWGQIDRVVLTMYGNDLLYQWEKEIRNMKTQDIRLFRCFNTINEMSTFVLSKKKAILLISRDADKLSMLISSMGKRNDSCFDRTLVVFDEVHGLGSLSLRMKLDGLISKFSYRLGLSATPEREYDEEGNRFIQNEVGPVIFRFTLEDAIRRGILCEFSYMALNYELTDEEKR</sequence>
<dbReference type="Proteomes" id="UP000004756">
    <property type="component" value="Unassembled WGS sequence"/>
</dbReference>
<name>C0CT93_9FIRM</name>
<dbReference type="GO" id="GO:0003677">
    <property type="term" value="F:DNA binding"/>
    <property type="evidence" value="ECO:0007669"/>
    <property type="project" value="InterPro"/>
</dbReference>
<dbReference type="Gene3D" id="3.40.50.300">
    <property type="entry name" value="P-loop containing nucleotide triphosphate hydrolases"/>
    <property type="match status" value="1"/>
</dbReference>
<dbReference type="Pfam" id="PF04851">
    <property type="entry name" value="ResIII"/>
    <property type="match status" value="1"/>
</dbReference>
<gene>
    <name evidence="2" type="ORF">CLOSTASPAR_00191</name>
</gene>
<accession>C0CT93</accession>
<dbReference type="InterPro" id="IPR027417">
    <property type="entry name" value="P-loop_NTPase"/>
</dbReference>
<evidence type="ECO:0000313" key="2">
    <source>
        <dbReference type="EMBL" id="EEG57708.1"/>
    </source>
</evidence>
<dbReference type="InterPro" id="IPR050742">
    <property type="entry name" value="Helicase_Restrict-Modif_Enz"/>
</dbReference>
<evidence type="ECO:0000259" key="1">
    <source>
        <dbReference type="PROSITE" id="PS51192"/>
    </source>
</evidence>
<dbReference type="GO" id="GO:0016787">
    <property type="term" value="F:hydrolase activity"/>
    <property type="evidence" value="ECO:0007669"/>
    <property type="project" value="InterPro"/>
</dbReference>
<dbReference type="PROSITE" id="PS51192">
    <property type="entry name" value="HELICASE_ATP_BIND_1"/>
    <property type="match status" value="1"/>
</dbReference>
<dbReference type="SUPFAM" id="SSF52540">
    <property type="entry name" value="P-loop containing nucleoside triphosphate hydrolases"/>
    <property type="match status" value="1"/>
</dbReference>
<feature type="domain" description="Helicase ATP-binding" evidence="1">
    <location>
        <begin position="247"/>
        <end position="416"/>
    </location>
</feature>
<dbReference type="AlphaFoldDB" id="C0CT93"/>
<organism evidence="2 3">
    <name type="scientific">[Clostridium] asparagiforme DSM 15981</name>
    <dbReference type="NCBI Taxonomy" id="518636"/>
    <lineage>
        <taxon>Bacteria</taxon>
        <taxon>Bacillati</taxon>
        <taxon>Bacillota</taxon>
        <taxon>Clostridia</taxon>
        <taxon>Lachnospirales</taxon>
        <taxon>Lachnospiraceae</taxon>
        <taxon>Enterocloster</taxon>
    </lineage>
</organism>
<evidence type="ECO:0000313" key="3">
    <source>
        <dbReference type="Proteomes" id="UP000004756"/>
    </source>
</evidence>
<protein>
    <submittedName>
        <fullName evidence="2">Type III restriction enzyme, res subunit</fullName>
    </submittedName>
</protein>
<feature type="non-terminal residue" evidence="2">
    <location>
        <position position="450"/>
    </location>
</feature>
<keyword evidence="3" id="KW-1185">Reference proteome</keyword>
<dbReference type="InterPro" id="IPR014001">
    <property type="entry name" value="Helicase_ATP-bd"/>
</dbReference>
<dbReference type="HOGENOM" id="CLU_024175_1_0_9"/>
<dbReference type="CDD" id="cd09179">
    <property type="entry name" value="PLDc_N_DEXD_a"/>
    <property type="match status" value="1"/>
</dbReference>
<dbReference type="GO" id="GO:0005829">
    <property type="term" value="C:cytosol"/>
    <property type="evidence" value="ECO:0007669"/>
    <property type="project" value="TreeGrafter"/>
</dbReference>
<dbReference type="PANTHER" id="PTHR47396:SF1">
    <property type="entry name" value="ATP-DEPENDENT HELICASE IRC3-RELATED"/>
    <property type="match status" value="1"/>
</dbReference>
<dbReference type="InterPro" id="IPR006935">
    <property type="entry name" value="Helicase/UvrB_N"/>
</dbReference>
<dbReference type="GO" id="GO:0005524">
    <property type="term" value="F:ATP binding"/>
    <property type="evidence" value="ECO:0007669"/>
    <property type="project" value="InterPro"/>
</dbReference>
<dbReference type="PANTHER" id="PTHR47396">
    <property type="entry name" value="TYPE I RESTRICTION ENZYME ECOKI R PROTEIN"/>
    <property type="match status" value="1"/>
</dbReference>
<comment type="caution">
    <text evidence="2">The sequence shown here is derived from an EMBL/GenBank/DDBJ whole genome shotgun (WGS) entry which is preliminary data.</text>
</comment>
<proteinExistence type="predicted"/>